<gene>
    <name evidence="3" type="ORF">AKO1_014324</name>
</gene>
<accession>A0AAW2Z023</accession>
<dbReference type="AlphaFoldDB" id="A0AAW2Z023"/>
<protein>
    <submittedName>
        <fullName evidence="3">Ribosome maturation factor RimP</fullName>
    </submittedName>
</protein>
<keyword evidence="4" id="KW-1185">Reference proteome</keyword>
<feature type="signal peptide" evidence="2">
    <location>
        <begin position="1"/>
        <end position="22"/>
    </location>
</feature>
<evidence type="ECO:0000256" key="1">
    <source>
        <dbReference type="SAM" id="Phobius"/>
    </source>
</evidence>
<keyword evidence="1" id="KW-0472">Membrane</keyword>
<evidence type="ECO:0000256" key="2">
    <source>
        <dbReference type="SAM" id="SignalP"/>
    </source>
</evidence>
<reference evidence="3 4" key="1">
    <citation type="submission" date="2024-03" db="EMBL/GenBank/DDBJ databases">
        <title>The Acrasis kona genome and developmental transcriptomes reveal deep origins of eukaryotic multicellular pathways.</title>
        <authorList>
            <person name="Sheikh S."/>
            <person name="Fu C.-J."/>
            <person name="Brown M.W."/>
            <person name="Baldauf S.L."/>
        </authorList>
    </citation>
    <scope>NUCLEOTIDE SEQUENCE [LARGE SCALE GENOMIC DNA]</scope>
    <source>
        <strain evidence="3 4">ATCC MYA-3509</strain>
    </source>
</reference>
<sequence length="253" mass="28997">MGDMMTLCIIITLCSISQFVSGTLPPPNPALCREEKAEKIKSFYECALSGCLTNINSTPMRCQTYDEVSNSWDEDSVYSQPEKSCSSDSDCILVSKIDNWLCCYEHHCDKSKIDIVESNYLSVNRSWYINKQSEYCDSFYRQYICDQKTLALNKKCQKKDSFDTIQQFIFKKLNIQTQCRKRLGEKEGVCIVQGRDGDRSLLKKCSIVLVFVGSMLFVVLFFFQQQKSSVITPTRAVTPIECHLDSEEENKAE</sequence>
<feature type="chain" id="PRO_5043777865" evidence="2">
    <location>
        <begin position="23"/>
        <end position="253"/>
    </location>
</feature>
<keyword evidence="1" id="KW-0812">Transmembrane</keyword>
<dbReference type="EMBL" id="JAOPGA020000876">
    <property type="protein sequence ID" value="KAL0482593.1"/>
    <property type="molecule type" value="Genomic_DNA"/>
</dbReference>
<evidence type="ECO:0000313" key="3">
    <source>
        <dbReference type="EMBL" id="KAL0482593.1"/>
    </source>
</evidence>
<keyword evidence="1" id="KW-1133">Transmembrane helix</keyword>
<name>A0AAW2Z023_9EUKA</name>
<evidence type="ECO:0000313" key="4">
    <source>
        <dbReference type="Proteomes" id="UP001431209"/>
    </source>
</evidence>
<organism evidence="3 4">
    <name type="scientific">Acrasis kona</name>
    <dbReference type="NCBI Taxonomy" id="1008807"/>
    <lineage>
        <taxon>Eukaryota</taxon>
        <taxon>Discoba</taxon>
        <taxon>Heterolobosea</taxon>
        <taxon>Tetramitia</taxon>
        <taxon>Eutetramitia</taxon>
        <taxon>Acrasidae</taxon>
        <taxon>Acrasis</taxon>
    </lineage>
</organism>
<keyword evidence="2" id="KW-0732">Signal</keyword>
<dbReference type="Proteomes" id="UP001431209">
    <property type="component" value="Unassembled WGS sequence"/>
</dbReference>
<feature type="transmembrane region" description="Helical" evidence="1">
    <location>
        <begin position="206"/>
        <end position="223"/>
    </location>
</feature>
<proteinExistence type="predicted"/>
<comment type="caution">
    <text evidence="3">The sequence shown here is derived from an EMBL/GenBank/DDBJ whole genome shotgun (WGS) entry which is preliminary data.</text>
</comment>